<feature type="transmembrane region" description="Helical" evidence="1">
    <location>
        <begin position="108"/>
        <end position="130"/>
    </location>
</feature>
<dbReference type="AlphaFoldDB" id="A0A6C0GQS0"/>
<keyword evidence="1" id="KW-1133">Transmembrane helix</keyword>
<evidence type="ECO:0000313" key="2">
    <source>
        <dbReference type="EMBL" id="QHT70409.1"/>
    </source>
</evidence>
<accession>A0A6C0GQS0</accession>
<feature type="transmembrane region" description="Helical" evidence="1">
    <location>
        <begin position="6"/>
        <end position="23"/>
    </location>
</feature>
<organism evidence="2 3">
    <name type="scientific">Rhodocytophaga rosea</name>
    <dbReference type="NCBI Taxonomy" id="2704465"/>
    <lineage>
        <taxon>Bacteria</taxon>
        <taxon>Pseudomonadati</taxon>
        <taxon>Bacteroidota</taxon>
        <taxon>Cytophagia</taxon>
        <taxon>Cytophagales</taxon>
        <taxon>Rhodocytophagaceae</taxon>
        <taxon>Rhodocytophaga</taxon>
    </lineage>
</organism>
<dbReference type="KEGG" id="rhoz:GXP67_29015"/>
<keyword evidence="1" id="KW-0472">Membrane</keyword>
<proteinExistence type="predicted"/>
<keyword evidence="1" id="KW-0812">Transmembrane</keyword>
<reference evidence="2 3" key="1">
    <citation type="submission" date="2020-01" db="EMBL/GenBank/DDBJ databases">
        <authorList>
            <person name="Kim M.K."/>
        </authorList>
    </citation>
    <scope>NUCLEOTIDE SEQUENCE [LARGE SCALE GENOMIC DNA]</scope>
    <source>
        <strain evidence="2 3">172606-1</strain>
    </source>
</reference>
<evidence type="ECO:0000256" key="1">
    <source>
        <dbReference type="SAM" id="Phobius"/>
    </source>
</evidence>
<sequence>MTSGGLVLFIGGAFFSIISFKRYKQEKRLKNNGIKTTGIIVDIIEKVDDGTFYHPIIEFKTIKGEVVKFEGVSSMDKPIINDQIELLYNEDNPQEAVEEDGVASKGGIYFAIVLLILSLLDLFSIINLTYESGTPKT</sequence>
<name>A0A6C0GQS0_9BACT</name>
<dbReference type="EMBL" id="CP048222">
    <property type="protein sequence ID" value="QHT70409.1"/>
    <property type="molecule type" value="Genomic_DNA"/>
</dbReference>
<dbReference type="Proteomes" id="UP000480178">
    <property type="component" value="Chromosome"/>
</dbReference>
<protein>
    <submittedName>
        <fullName evidence="2">DUF3592 domain-containing protein</fullName>
    </submittedName>
</protein>
<dbReference type="RefSeq" id="WP_162446388.1">
    <property type="nucleotide sequence ID" value="NZ_CP048222.1"/>
</dbReference>
<evidence type="ECO:0000313" key="3">
    <source>
        <dbReference type="Proteomes" id="UP000480178"/>
    </source>
</evidence>
<gene>
    <name evidence="2" type="ORF">GXP67_29015</name>
</gene>
<keyword evidence="3" id="KW-1185">Reference proteome</keyword>